<evidence type="ECO:0000313" key="2">
    <source>
        <dbReference type="Proteomes" id="UP000264840"/>
    </source>
</evidence>
<keyword evidence="2" id="KW-1185">Reference proteome</keyword>
<reference evidence="1" key="1">
    <citation type="submission" date="2025-08" db="UniProtKB">
        <authorList>
            <consortium name="Ensembl"/>
        </authorList>
    </citation>
    <scope>IDENTIFICATION</scope>
</reference>
<accession>A0A3Q2WP57</accession>
<organism evidence="1 2">
    <name type="scientific">Haplochromis burtoni</name>
    <name type="common">Burton's mouthbrooder</name>
    <name type="synonym">Chromis burtoni</name>
    <dbReference type="NCBI Taxonomy" id="8153"/>
    <lineage>
        <taxon>Eukaryota</taxon>
        <taxon>Metazoa</taxon>
        <taxon>Chordata</taxon>
        <taxon>Craniata</taxon>
        <taxon>Vertebrata</taxon>
        <taxon>Euteleostomi</taxon>
        <taxon>Actinopterygii</taxon>
        <taxon>Neopterygii</taxon>
        <taxon>Teleostei</taxon>
        <taxon>Neoteleostei</taxon>
        <taxon>Acanthomorphata</taxon>
        <taxon>Ovalentaria</taxon>
        <taxon>Cichlomorphae</taxon>
        <taxon>Cichliformes</taxon>
        <taxon>Cichlidae</taxon>
        <taxon>African cichlids</taxon>
        <taxon>Pseudocrenilabrinae</taxon>
        <taxon>Haplochromini</taxon>
        <taxon>Haplochromis</taxon>
    </lineage>
</organism>
<sequence>MLNLIRTCPSIRPPDLSRSCCWPSGRPPELLGLLYCWPPGRPPGQPLERFQWTLGLVMLRALRPGPPHPLCLGLLGASPSGEGTVTVLGLFDPAFSVSCVLSIFLYYDLFSDSLVVLF</sequence>
<name>A0A3Q2WP57_HAPBU</name>
<evidence type="ECO:0000313" key="1">
    <source>
        <dbReference type="Ensembl" id="ENSHBUP00000028288.1"/>
    </source>
</evidence>
<reference evidence="1" key="2">
    <citation type="submission" date="2025-09" db="UniProtKB">
        <authorList>
            <consortium name="Ensembl"/>
        </authorList>
    </citation>
    <scope>IDENTIFICATION</scope>
</reference>
<dbReference type="Proteomes" id="UP000264840">
    <property type="component" value="Unplaced"/>
</dbReference>
<dbReference type="Ensembl" id="ENSHBUT00000017292.1">
    <property type="protein sequence ID" value="ENSHBUP00000028288.1"/>
    <property type="gene ID" value="ENSHBUG00000011958.1"/>
</dbReference>
<proteinExistence type="predicted"/>
<protein>
    <submittedName>
        <fullName evidence="1">Uncharacterized protein</fullName>
    </submittedName>
</protein>
<dbReference type="AlphaFoldDB" id="A0A3Q2WP57"/>